<keyword evidence="2" id="KW-0472">Membrane</keyword>
<reference evidence="3" key="1">
    <citation type="submission" date="2021-03" db="EMBL/GenBank/DDBJ databases">
        <title>Whole genome sequence of tetracycline resistant plasmid in Escherichia coli.</title>
        <authorList>
            <person name="Usui M."/>
            <person name="Fukuda A."/>
        </authorList>
    </citation>
    <scope>NUCLEOTIDE SEQUENCE</scope>
    <source>
        <strain evidence="3">K38</strain>
        <plasmid evidence="3">pK38</plasmid>
    </source>
</reference>
<evidence type="ECO:0000313" key="3">
    <source>
        <dbReference type="EMBL" id="BCT73737.1"/>
    </source>
</evidence>
<keyword evidence="2" id="KW-1133">Transmembrane helix</keyword>
<evidence type="ECO:0000256" key="1">
    <source>
        <dbReference type="SAM" id="MobiDB-lite"/>
    </source>
</evidence>
<geneLocation type="plasmid" evidence="3">
    <name>pK38</name>
</geneLocation>
<proteinExistence type="predicted"/>
<name>A0A811AQM3_ECOLX</name>
<sequence>MVTNPLTASSNTIIGNLFMVFNAIIATMGIVWFLFIGIRHAVRTGHRGSVFNNGRDVVGILSVVSGFLMIVPTASGWSLAQLVMLWGASIMGIGSANIMVQTAAENIAEGYSMTVQPVHVSTRTAARGILEMELCKHAMNTGLNDFNRTARSSTPPMSESSRTENGRYTVTVSNGSATCGSVSLSVKGNGSNKQSALAHFSIPSLKRNIRGSDGTALRHGYHAP</sequence>
<accession>A0A811AQM3</accession>
<dbReference type="InterPro" id="IPR027628">
    <property type="entry name" value="DotA_TraY"/>
</dbReference>
<evidence type="ECO:0000256" key="2">
    <source>
        <dbReference type="SAM" id="Phobius"/>
    </source>
</evidence>
<organism evidence="3">
    <name type="scientific">Escherichia coli</name>
    <dbReference type="NCBI Taxonomy" id="562"/>
    <lineage>
        <taxon>Bacteria</taxon>
        <taxon>Pseudomonadati</taxon>
        <taxon>Pseudomonadota</taxon>
        <taxon>Gammaproteobacteria</taxon>
        <taxon>Enterobacterales</taxon>
        <taxon>Enterobacteriaceae</taxon>
        <taxon>Escherichia</taxon>
    </lineage>
</organism>
<protein>
    <submittedName>
        <fullName evidence="3">Uncharacterized protein</fullName>
    </submittedName>
</protein>
<dbReference type="NCBIfam" id="TIGR04346">
    <property type="entry name" value="DotA_TraY"/>
    <property type="match status" value="1"/>
</dbReference>
<feature type="region of interest" description="Disordered" evidence="1">
    <location>
        <begin position="146"/>
        <end position="165"/>
    </location>
</feature>
<feature type="transmembrane region" description="Helical" evidence="2">
    <location>
        <begin position="57"/>
        <end position="77"/>
    </location>
</feature>
<keyword evidence="3" id="KW-0614">Plasmid</keyword>
<keyword evidence="2" id="KW-0812">Transmembrane</keyword>
<feature type="compositionally biased region" description="Polar residues" evidence="1">
    <location>
        <begin position="146"/>
        <end position="160"/>
    </location>
</feature>
<dbReference type="AlphaFoldDB" id="A0A811AQM3"/>
<dbReference type="EMBL" id="LC620534">
    <property type="protein sequence ID" value="BCT73737.1"/>
    <property type="molecule type" value="Genomic_DNA"/>
</dbReference>
<feature type="transmembrane region" description="Helical" evidence="2">
    <location>
        <begin position="12"/>
        <end position="36"/>
    </location>
</feature>